<reference evidence="6 7" key="1">
    <citation type="submission" date="2018-11" db="EMBL/GenBank/DDBJ databases">
        <title>Neisseria weixii sp. nov. isolated from the rectal contents of plateau pika (Ochotona cruzoniae).</title>
        <authorList>
            <person name="Zhang G."/>
        </authorList>
    </citation>
    <scope>NUCLEOTIDE SEQUENCE [LARGE SCALE GENOMIC DNA]</scope>
    <source>
        <strain evidence="6 7">10009</strain>
    </source>
</reference>
<dbReference type="InterPro" id="IPR016047">
    <property type="entry name" value="M23ase_b-sheet_dom"/>
</dbReference>
<dbReference type="Gene3D" id="2.70.70.10">
    <property type="entry name" value="Glucose Permease (Domain IIA)"/>
    <property type="match status" value="1"/>
</dbReference>
<dbReference type="Pfam" id="PF20155">
    <property type="entry name" value="TMP_3"/>
    <property type="match status" value="1"/>
</dbReference>
<protein>
    <recommendedName>
        <fullName evidence="8">Phage tail tape measure protein</fullName>
    </recommendedName>
</protein>
<dbReference type="InterPro" id="IPR011055">
    <property type="entry name" value="Dup_hybrid_motif"/>
</dbReference>
<dbReference type="Pfam" id="PF09718">
    <property type="entry name" value="Tape_meas_lam_C"/>
    <property type="match status" value="1"/>
</dbReference>
<feature type="coiled-coil region" evidence="1">
    <location>
        <begin position="611"/>
        <end position="647"/>
    </location>
</feature>
<dbReference type="Pfam" id="PF01551">
    <property type="entry name" value="Peptidase_M23"/>
    <property type="match status" value="1"/>
</dbReference>
<dbReference type="InterPro" id="IPR006431">
    <property type="entry name" value="Phage_tape_meas_C"/>
</dbReference>
<dbReference type="CDD" id="cd12797">
    <property type="entry name" value="M23_peptidase"/>
    <property type="match status" value="1"/>
</dbReference>
<dbReference type="Proteomes" id="UP000272412">
    <property type="component" value="Unassembled WGS sequence"/>
</dbReference>
<evidence type="ECO:0000256" key="1">
    <source>
        <dbReference type="SAM" id="Coils"/>
    </source>
</evidence>
<name>A0A3N4NQ84_9NEIS</name>
<accession>A0A3N4NQ84</accession>
<feature type="domain" description="M23ase beta-sheet core" evidence="3">
    <location>
        <begin position="497"/>
        <end position="587"/>
    </location>
</feature>
<sequence>MSNMAEQKSRLVIEIDAGAAQRTLSKLNDELTGISVGGKKAAGGITDVGSKANQQASAISTLAAGVKKLAVAYISLQAAQAAAAKADDYVSMQNRLRQVTKSQTELNQAMNDTYKIAQISGSAWDGAVQVYQRFAQNADKLGISMKDVSRLTETTSKAIAMSGASAGAAEASLVQFGQALASGVLRGDEFNSMAEQTPKLLEVIAEGLGVSRGELRELAADGKLTADVVVGALQKMSDKVDGEYSESVTTLAQSMQMLDNATTKMAGELGAVVIPIIGDMAAQIFGADGKVNDLQDSIQKFARSDEFYRWIKQAIVLTSNFADGLITVSNTLMAVAGSVKVVLNDLKYLDLSLKALDTTWVPGTNKTTESVAAAKAELEQFAKKRESDLSLATGNWNNLKINTTFTDAANAAFKKADENRLKAQQAMNEQIGKGLLTHKQTTKELQKQSDLTKSAKERGKGGRKYDGEVYAKPYSGNYRITSGLGSRNTGIPGASTNHKGVDIAMPIGTPVKAMAGGVVENRTQANNQGFGKYVVIKFDNGMTQILGHLSKHLLKSGARVKAGEVVGLSGDTGIGGAHLHNEIRDTRAGVHWRKANAVDFRVLVGKQTGSKEQLEVGRRNLELLSEAEEKQRRLNEAYSDFIQARRQSIDALGVESETEKLLISMRYGAYADMSQQQRDGLVNAQRELEIAEERFELLQLADSRKRDFSDQQFELSLIGQTADEVDRLTLARKYDQMIANAKRDGKSDVYIKGLEAEKVAAEEQRKSIEGQAAYQQFVNQLVGNDELQEYTQNVGMLKRAMEDGYISAEKYRLSVMQLGLPEALKNPDDWLGGLKYGIESQVLTTQSLFDRMSDFGAQTFEQMGDSLANFVATGKMDFRSLTVSILQDLSKMLIKMAVMRALQAAMGMFAGGGSFNVTGQMAGNVALGGGSAAGGYTGLFAGFSGGGYTGAGGKYEPAGIVHRGEVVFSQRDVARHGGVGAVERLRLKGYADGGVVGLSAPKVSAGSGIVVNMTVNVEGGGESTEEDVRKGVEAGMAAALRQIADQRIAESWRPGNISYSMAKSV</sequence>
<dbReference type="PANTHER" id="PTHR21666:SF270">
    <property type="entry name" value="MUREIN HYDROLASE ACTIVATOR ENVC"/>
    <property type="match status" value="1"/>
</dbReference>
<feature type="region of interest" description="Disordered" evidence="2">
    <location>
        <begin position="439"/>
        <end position="466"/>
    </location>
</feature>
<dbReference type="SUPFAM" id="SSF51261">
    <property type="entry name" value="Duplicated hybrid motif"/>
    <property type="match status" value="1"/>
</dbReference>
<evidence type="ECO:0000259" key="3">
    <source>
        <dbReference type="Pfam" id="PF01551"/>
    </source>
</evidence>
<dbReference type="InterPro" id="IPR013491">
    <property type="entry name" value="Tape_meas_N"/>
</dbReference>
<keyword evidence="7" id="KW-1185">Reference proteome</keyword>
<feature type="compositionally biased region" description="Basic and acidic residues" evidence="2">
    <location>
        <begin position="453"/>
        <end position="466"/>
    </location>
</feature>
<proteinExistence type="predicted"/>
<dbReference type="NCBIfam" id="TIGR02675">
    <property type="entry name" value="tape_meas_nterm"/>
    <property type="match status" value="1"/>
</dbReference>
<gene>
    <name evidence="6" type="ORF">EGK74_04120</name>
</gene>
<evidence type="ECO:0000313" key="7">
    <source>
        <dbReference type="Proteomes" id="UP000272412"/>
    </source>
</evidence>
<organism evidence="6 7">
    <name type="scientific">Neisseria weixii</name>
    <dbReference type="NCBI Taxonomy" id="1853276"/>
    <lineage>
        <taxon>Bacteria</taxon>
        <taxon>Pseudomonadati</taxon>
        <taxon>Pseudomonadota</taxon>
        <taxon>Betaproteobacteria</taxon>
        <taxon>Neisseriales</taxon>
        <taxon>Neisseriaceae</taxon>
        <taxon>Neisseria</taxon>
    </lineage>
</organism>
<feature type="coiled-coil region" evidence="1">
    <location>
        <begin position="674"/>
        <end position="701"/>
    </location>
</feature>
<evidence type="ECO:0008006" key="8">
    <source>
        <dbReference type="Google" id="ProtNLM"/>
    </source>
</evidence>
<evidence type="ECO:0000256" key="2">
    <source>
        <dbReference type="SAM" id="MobiDB-lite"/>
    </source>
</evidence>
<comment type="caution">
    <text evidence="6">The sequence shown here is derived from an EMBL/GenBank/DDBJ whole genome shotgun (WGS) entry which is preliminary data.</text>
</comment>
<dbReference type="InterPro" id="IPR050570">
    <property type="entry name" value="Cell_wall_metabolism_enzyme"/>
</dbReference>
<dbReference type="PANTHER" id="PTHR21666">
    <property type="entry name" value="PEPTIDASE-RELATED"/>
    <property type="match status" value="1"/>
</dbReference>
<dbReference type="AlphaFoldDB" id="A0A3N4NQ84"/>
<feature type="domain" description="Bacteriophage tail tape measure C-terminal" evidence="4">
    <location>
        <begin position="829"/>
        <end position="903"/>
    </location>
</feature>
<evidence type="ECO:0000313" key="6">
    <source>
        <dbReference type="EMBL" id="RPD89413.1"/>
    </source>
</evidence>
<evidence type="ECO:0000259" key="4">
    <source>
        <dbReference type="Pfam" id="PF09718"/>
    </source>
</evidence>
<dbReference type="EMBL" id="RPFL01000007">
    <property type="protein sequence ID" value="RPD89413.1"/>
    <property type="molecule type" value="Genomic_DNA"/>
</dbReference>
<dbReference type="RefSeq" id="WP_123804560.1">
    <property type="nucleotide sequence ID" value="NZ_RPFL01000007.1"/>
</dbReference>
<feature type="domain" description="Tape measure protein N-terminal" evidence="5">
    <location>
        <begin position="82"/>
        <end position="270"/>
    </location>
</feature>
<evidence type="ECO:0000259" key="5">
    <source>
        <dbReference type="Pfam" id="PF20155"/>
    </source>
</evidence>
<dbReference type="GO" id="GO:0004222">
    <property type="term" value="F:metalloendopeptidase activity"/>
    <property type="evidence" value="ECO:0007669"/>
    <property type="project" value="TreeGrafter"/>
</dbReference>
<keyword evidence="1" id="KW-0175">Coiled coil</keyword>